<name>A0A7I7MF86_9MYCO</name>
<gene>
    <name evidence="1" type="ORF">MPSYJ_44350</name>
</gene>
<dbReference type="EMBL" id="AP022574">
    <property type="protein sequence ID" value="BBX70974.1"/>
    <property type="molecule type" value="Genomic_DNA"/>
</dbReference>
<keyword evidence="2" id="KW-1185">Reference proteome</keyword>
<dbReference type="RefSeq" id="WP_163724731.1">
    <property type="nucleotide sequence ID" value="NZ_AP022574.1"/>
</dbReference>
<accession>A0A7I7MF86</accession>
<dbReference type="Proteomes" id="UP000466514">
    <property type="component" value="Chromosome"/>
</dbReference>
<evidence type="ECO:0000313" key="1">
    <source>
        <dbReference type="EMBL" id="BBX70974.1"/>
    </source>
</evidence>
<organism evidence="1 2">
    <name type="scientific">Mycolicibacterium psychrotolerans</name>
    <dbReference type="NCBI Taxonomy" id="216929"/>
    <lineage>
        <taxon>Bacteria</taxon>
        <taxon>Bacillati</taxon>
        <taxon>Actinomycetota</taxon>
        <taxon>Actinomycetes</taxon>
        <taxon>Mycobacteriales</taxon>
        <taxon>Mycobacteriaceae</taxon>
        <taxon>Mycolicibacterium</taxon>
    </lineage>
</organism>
<reference evidence="1 2" key="1">
    <citation type="journal article" date="2019" name="Emerg. Microbes Infect.">
        <title>Comprehensive subspecies identification of 175 nontuberculous mycobacteria species based on 7547 genomic profiles.</title>
        <authorList>
            <person name="Matsumoto Y."/>
            <person name="Kinjo T."/>
            <person name="Motooka D."/>
            <person name="Nabeya D."/>
            <person name="Jung N."/>
            <person name="Uechi K."/>
            <person name="Horii T."/>
            <person name="Iida T."/>
            <person name="Fujita J."/>
            <person name="Nakamura S."/>
        </authorList>
    </citation>
    <scope>NUCLEOTIDE SEQUENCE [LARGE SCALE GENOMIC DNA]</scope>
    <source>
        <strain evidence="1 2">JCM 13323</strain>
    </source>
</reference>
<evidence type="ECO:0008006" key="3">
    <source>
        <dbReference type="Google" id="ProtNLM"/>
    </source>
</evidence>
<protein>
    <recommendedName>
        <fullName evidence="3">Methyltransferase FkbM domain-containing protein</fullName>
    </recommendedName>
</protein>
<dbReference type="KEGG" id="mpsc:MPSYJ_44350"/>
<sequence length="276" mass="30952">MPPAGTDLRLQQLQLLMQYRSMRDKPATLPGVEDVRFDVFSPDGEDGVLLYIFGLIGFKSRRCVDVGGAGITASNTANLIVHHDFRALVLDGNEHGIARTMKAYRRYRPTHPPKCVNAWISRENINAVLAEHSVTGEIDMLSIDLDGVDWWILDALNVIEPRVIVVEYQDILGPDRAWTVPYRPDFSVDDHPVNDGDGYNYCGAGLSAFVKLLRSRGYRLVGCNRTGYNAFFVRSGEGDDLLPEVATESCFTSDWNRYGMAHRFPLVADKEWTTVP</sequence>
<evidence type="ECO:0000313" key="2">
    <source>
        <dbReference type="Proteomes" id="UP000466514"/>
    </source>
</evidence>
<dbReference type="AlphaFoldDB" id="A0A7I7MF86"/>
<proteinExistence type="predicted"/>